<dbReference type="OrthoDB" id="2067843at2"/>
<sequence>MVYNSYVIYQSLEAAQAVWEAMALLPDGCINFTNVHFISDDAAAANLELARLKAAILCSVE</sequence>
<gene>
    <name evidence="1" type="ORF">DWV29_06995</name>
</gene>
<dbReference type="Proteomes" id="UP000283880">
    <property type="component" value="Unassembled WGS sequence"/>
</dbReference>
<dbReference type="AlphaFoldDB" id="A0A413FI33"/>
<protein>
    <submittedName>
        <fullName evidence="1">Uncharacterized protein</fullName>
    </submittedName>
</protein>
<evidence type="ECO:0000313" key="2">
    <source>
        <dbReference type="Proteomes" id="UP000283880"/>
    </source>
</evidence>
<name>A0A413FI33_9FIRM</name>
<organism evidence="1 2">
    <name type="scientific">Enterocloster asparagiformis</name>
    <dbReference type="NCBI Taxonomy" id="333367"/>
    <lineage>
        <taxon>Bacteria</taxon>
        <taxon>Bacillati</taxon>
        <taxon>Bacillota</taxon>
        <taxon>Clostridia</taxon>
        <taxon>Lachnospirales</taxon>
        <taxon>Lachnospiraceae</taxon>
        <taxon>Enterocloster</taxon>
    </lineage>
</organism>
<comment type="caution">
    <text evidence="1">The sequence shown here is derived from an EMBL/GenBank/DDBJ whole genome shotgun (WGS) entry which is preliminary data.</text>
</comment>
<reference evidence="1 2" key="1">
    <citation type="submission" date="2018-08" db="EMBL/GenBank/DDBJ databases">
        <title>A genome reference for cultivated species of the human gut microbiota.</title>
        <authorList>
            <person name="Zou Y."/>
            <person name="Xue W."/>
            <person name="Luo G."/>
        </authorList>
    </citation>
    <scope>NUCLEOTIDE SEQUENCE [LARGE SCALE GENOMIC DNA]</scope>
    <source>
        <strain evidence="1 2">AF04-15</strain>
    </source>
</reference>
<dbReference type="EMBL" id="QSBM01000004">
    <property type="protein sequence ID" value="RGX30911.1"/>
    <property type="molecule type" value="Genomic_DNA"/>
</dbReference>
<dbReference type="RefSeq" id="WP_117777200.1">
    <property type="nucleotide sequence ID" value="NZ_QSBM01000004.1"/>
</dbReference>
<proteinExistence type="predicted"/>
<accession>A0A413FI33</accession>
<evidence type="ECO:0000313" key="1">
    <source>
        <dbReference type="EMBL" id="RGX30911.1"/>
    </source>
</evidence>